<gene>
    <name evidence="2" type="ORF">B6S08_12650</name>
</gene>
<dbReference type="PROSITE" id="PS51819">
    <property type="entry name" value="VOC"/>
    <property type="match status" value="1"/>
</dbReference>
<protein>
    <submittedName>
        <fullName evidence="2">Lactoylglutathione lyase</fullName>
    </submittedName>
</protein>
<dbReference type="Gene3D" id="3.10.180.10">
    <property type="entry name" value="2,3-Dihydroxybiphenyl 1,2-Dioxygenase, domain 1"/>
    <property type="match status" value="1"/>
</dbReference>
<dbReference type="PANTHER" id="PTHR33993:SF2">
    <property type="entry name" value="VOC DOMAIN-CONTAINING PROTEIN"/>
    <property type="match status" value="1"/>
</dbReference>
<organism evidence="2 3">
    <name type="scientific">Oceanimonas doudoroffii</name>
    <dbReference type="NCBI Taxonomy" id="84158"/>
    <lineage>
        <taxon>Bacteria</taxon>
        <taxon>Pseudomonadati</taxon>
        <taxon>Pseudomonadota</taxon>
        <taxon>Gammaproteobacteria</taxon>
        <taxon>Aeromonadales</taxon>
        <taxon>Aeromonadaceae</taxon>
        <taxon>Oceanimonas</taxon>
    </lineage>
</organism>
<comment type="caution">
    <text evidence="2">The sequence shown here is derived from an EMBL/GenBank/DDBJ whole genome shotgun (WGS) entry which is preliminary data.</text>
</comment>
<dbReference type="AlphaFoldDB" id="A0A233RD65"/>
<dbReference type="RefSeq" id="WP_094201172.1">
    <property type="nucleotide sequence ID" value="NZ_NBIM01000004.1"/>
</dbReference>
<dbReference type="GO" id="GO:0016829">
    <property type="term" value="F:lyase activity"/>
    <property type="evidence" value="ECO:0007669"/>
    <property type="project" value="UniProtKB-KW"/>
</dbReference>
<dbReference type="InterPro" id="IPR037523">
    <property type="entry name" value="VOC_core"/>
</dbReference>
<accession>A0A233RD65</accession>
<feature type="domain" description="VOC" evidence="1">
    <location>
        <begin position="3"/>
        <end position="123"/>
    </location>
</feature>
<evidence type="ECO:0000259" key="1">
    <source>
        <dbReference type="PROSITE" id="PS51819"/>
    </source>
</evidence>
<dbReference type="InterPro" id="IPR029068">
    <property type="entry name" value="Glyas_Bleomycin-R_OHBP_Dase"/>
</dbReference>
<evidence type="ECO:0000313" key="3">
    <source>
        <dbReference type="Proteomes" id="UP000242757"/>
    </source>
</evidence>
<name>A0A233RD65_9GAMM</name>
<sequence length="124" mass="13397">MNPVVWFEIYVADLARARTFYEKLLKITLEPMEQTEGDWPEMWLFPGEEQGQGACGALVKMDGVGPGPGGTLVYLHCDDCAEPAGRAASLGGSLIRDKFAIGPYGFIALISDSEGNMIGLHSMT</sequence>
<keyword evidence="3" id="KW-1185">Reference proteome</keyword>
<reference evidence="2 3" key="1">
    <citation type="submission" date="2017-08" db="EMBL/GenBank/DDBJ databases">
        <title>A Genome Sequence of Oceanimonas doudoroffii ATCC 27123T.</title>
        <authorList>
            <person name="Brennan M.A."/>
            <person name="Maclea K.S."/>
            <person name="Mcclelland W.D."/>
            <person name="Trachtenberg A.M."/>
        </authorList>
    </citation>
    <scope>NUCLEOTIDE SEQUENCE [LARGE SCALE GENOMIC DNA]</scope>
    <source>
        <strain evidence="2 3">ATCC 27123</strain>
    </source>
</reference>
<dbReference type="CDD" id="cd07247">
    <property type="entry name" value="SgaA_N_like"/>
    <property type="match status" value="1"/>
</dbReference>
<dbReference type="PANTHER" id="PTHR33993">
    <property type="entry name" value="GLYOXALASE-RELATED"/>
    <property type="match status" value="1"/>
</dbReference>
<dbReference type="SUPFAM" id="SSF54593">
    <property type="entry name" value="Glyoxalase/Bleomycin resistance protein/Dihydroxybiphenyl dioxygenase"/>
    <property type="match status" value="1"/>
</dbReference>
<dbReference type="OrthoDB" id="8776491at2"/>
<dbReference type="InterPro" id="IPR052164">
    <property type="entry name" value="Anthracycline_SecMetBiosynth"/>
</dbReference>
<dbReference type="Proteomes" id="UP000242757">
    <property type="component" value="Unassembled WGS sequence"/>
</dbReference>
<proteinExistence type="predicted"/>
<keyword evidence="2" id="KW-0456">Lyase</keyword>
<dbReference type="EMBL" id="NBIM01000004">
    <property type="protein sequence ID" value="OXY81336.1"/>
    <property type="molecule type" value="Genomic_DNA"/>
</dbReference>
<evidence type="ECO:0000313" key="2">
    <source>
        <dbReference type="EMBL" id="OXY81336.1"/>
    </source>
</evidence>